<proteinExistence type="predicted"/>
<dbReference type="Proteomes" id="UP000536604">
    <property type="component" value="Unassembled WGS sequence"/>
</dbReference>
<evidence type="ECO:0000313" key="4">
    <source>
        <dbReference type="Proteomes" id="UP000536604"/>
    </source>
</evidence>
<organism evidence="3 4">
    <name type="scientific">Nocardiopsis algeriensis</name>
    <dbReference type="NCBI Taxonomy" id="1478215"/>
    <lineage>
        <taxon>Bacteria</taxon>
        <taxon>Bacillati</taxon>
        <taxon>Actinomycetota</taxon>
        <taxon>Actinomycetes</taxon>
        <taxon>Streptosporangiales</taxon>
        <taxon>Nocardiopsidaceae</taxon>
        <taxon>Nocardiopsis</taxon>
    </lineage>
</organism>
<dbReference type="Pfam" id="PF04341">
    <property type="entry name" value="DUF485"/>
    <property type="match status" value="1"/>
</dbReference>
<feature type="transmembrane region" description="Helical" evidence="2">
    <location>
        <begin position="57"/>
        <end position="79"/>
    </location>
</feature>
<keyword evidence="4" id="KW-1185">Reference proteome</keyword>
<feature type="transmembrane region" description="Helical" evidence="2">
    <location>
        <begin position="91"/>
        <end position="114"/>
    </location>
</feature>
<evidence type="ECO:0000313" key="3">
    <source>
        <dbReference type="EMBL" id="MBB6119768.1"/>
    </source>
</evidence>
<evidence type="ECO:0000256" key="1">
    <source>
        <dbReference type="SAM" id="MobiDB-lite"/>
    </source>
</evidence>
<protein>
    <submittedName>
        <fullName evidence="3">Uncharacterized membrane protein (DUF485 family)</fullName>
    </submittedName>
</protein>
<feature type="region of interest" description="Disordered" evidence="1">
    <location>
        <begin position="1"/>
        <end position="30"/>
    </location>
</feature>
<sequence length="159" mass="17583">MVEYMEGAHRESAGERDAAPDPHGPHAAAARRRARESRADAYERLSVDPRFVRLRRLFAVHAGLLVLAFMLSYMSYLLFSAYGRDFLAIRVVGPVNVALLAGMGQFLVVFLLAWGFERFSARSTDLLAEQVRDQARGVGCAGAPHAHRRGGRDVTAEEL</sequence>
<dbReference type="PANTHER" id="PTHR38441:SF1">
    <property type="entry name" value="MEMBRANE PROTEIN"/>
    <property type="match status" value="1"/>
</dbReference>
<keyword evidence="2" id="KW-1133">Transmembrane helix</keyword>
<accession>A0A841IUC4</accession>
<dbReference type="RefSeq" id="WP_343064951.1">
    <property type="nucleotide sequence ID" value="NZ_JACHJO010000004.1"/>
</dbReference>
<dbReference type="EMBL" id="JACHJO010000004">
    <property type="protein sequence ID" value="MBB6119768.1"/>
    <property type="molecule type" value="Genomic_DNA"/>
</dbReference>
<gene>
    <name evidence="3" type="ORF">FHS13_001717</name>
</gene>
<name>A0A841IUC4_9ACTN</name>
<comment type="caution">
    <text evidence="3">The sequence shown here is derived from an EMBL/GenBank/DDBJ whole genome shotgun (WGS) entry which is preliminary data.</text>
</comment>
<dbReference type="PANTHER" id="PTHR38441">
    <property type="entry name" value="INTEGRAL MEMBRANE PROTEIN-RELATED"/>
    <property type="match status" value="1"/>
</dbReference>
<dbReference type="AlphaFoldDB" id="A0A841IUC4"/>
<evidence type="ECO:0000256" key="2">
    <source>
        <dbReference type="SAM" id="Phobius"/>
    </source>
</evidence>
<reference evidence="3 4" key="1">
    <citation type="submission" date="2020-08" db="EMBL/GenBank/DDBJ databases">
        <title>Genomic Encyclopedia of Type Strains, Phase III (KMG-III): the genomes of soil and plant-associated and newly described type strains.</title>
        <authorList>
            <person name="Whitman W."/>
        </authorList>
    </citation>
    <scope>NUCLEOTIDE SEQUENCE [LARGE SCALE GENOMIC DNA]</scope>
    <source>
        <strain evidence="3 4">CECT 8712</strain>
    </source>
</reference>
<dbReference type="InterPro" id="IPR007436">
    <property type="entry name" value="DUF485"/>
</dbReference>
<feature type="compositionally biased region" description="Basic and acidic residues" evidence="1">
    <location>
        <begin position="1"/>
        <end position="24"/>
    </location>
</feature>
<keyword evidence="2" id="KW-0812">Transmembrane</keyword>
<keyword evidence="2" id="KW-0472">Membrane</keyword>